<keyword evidence="7 10" id="KW-0067">ATP-binding</keyword>
<keyword evidence="5 10" id="KW-0547">Nucleotide-binding</keyword>
<dbReference type="InterPro" id="IPR040557">
    <property type="entry name" value="VIP1_N"/>
</dbReference>
<dbReference type="PANTHER" id="PTHR12750">
    <property type="entry name" value="DIPHOSPHOINOSITOL PENTAKISPHOSPHATE KINASE"/>
    <property type="match status" value="1"/>
</dbReference>
<dbReference type="InterPro" id="IPR033379">
    <property type="entry name" value="Acid_Pase_AS"/>
</dbReference>
<comment type="function">
    <text evidence="10">Bifunctional inositol kinase that acts in concert with the IP6K kinases to synthesize the diphosphate group-containing inositol pyrophosphates diphosphoinositol pentakisphosphate, PP-InsP5, and bis-diphosphoinositol tetrakisphosphate, (PP)2-InsP4. PP-InsP5 and (PP)2-InsP4, also respectively called InsP7 and InsP8, may regulate a variety of cellular processes, including apoptosis, vesicle trafficking, cytoskeletal dynamics, and exocytosis. Phosphorylates inositol hexakisphosphate (InsP6).</text>
</comment>
<evidence type="ECO:0000256" key="4">
    <source>
        <dbReference type="ARBA" id="ARBA00022679"/>
    </source>
</evidence>
<dbReference type="Proteomes" id="UP001497512">
    <property type="component" value="Chromosome 14"/>
</dbReference>
<dbReference type="EC" id="2.7.4.24" evidence="10"/>
<reference evidence="13" key="1">
    <citation type="submission" date="2024-02" db="EMBL/GenBank/DDBJ databases">
        <authorList>
            <consortium name="ELIXIR-Norway"/>
            <consortium name="Elixir Norway"/>
        </authorList>
    </citation>
    <scope>NUCLEOTIDE SEQUENCE</scope>
</reference>
<feature type="region of interest" description="Disordered" evidence="11">
    <location>
        <begin position="340"/>
        <end position="375"/>
    </location>
</feature>
<dbReference type="PANTHER" id="PTHR12750:SF9">
    <property type="entry name" value="INOSITOL HEXAKISPHOSPHATE AND DIPHOSPHOINOSITOL-PENTAKISPHOSPHATE KINASE"/>
    <property type="match status" value="1"/>
</dbReference>
<keyword evidence="3 10" id="KW-0963">Cytoplasm</keyword>
<dbReference type="EMBL" id="OZ019906">
    <property type="protein sequence ID" value="CAK9203235.1"/>
    <property type="molecule type" value="Genomic_DNA"/>
</dbReference>
<dbReference type="Gene3D" id="3.40.50.11950">
    <property type="match status" value="1"/>
</dbReference>
<keyword evidence="4 10" id="KW-0808">Transferase</keyword>
<evidence type="ECO:0000256" key="10">
    <source>
        <dbReference type="RuleBase" id="RU365032"/>
    </source>
</evidence>
<evidence type="ECO:0000256" key="3">
    <source>
        <dbReference type="ARBA" id="ARBA00022490"/>
    </source>
</evidence>
<feature type="compositionally biased region" description="Basic and acidic residues" evidence="11">
    <location>
        <begin position="863"/>
        <end position="878"/>
    </location>
</feature>
<feature type="region of interest" description="Disordered" evidence="11">
    <location>
        <begin position="843"/>
        <end position="882"/>
    </location>
</feature>
<dbReference type="SUPFAM" id="SSF56059">
    <property type="entry name" value="Glutathione synthetase ATP-binding domain-like"/>
    <property type="match status" value="1"/>
</dbReference>
<sequence>MGYSLDGEGEGGVQNVEKKRAIRKLVVGVCVMEKKALSRPMTEILDRLQQFGEFEIVQFGDRVILGDPIEKWPICDCLIAFSSSGYPVAKVEAYAALRKPYLVNELKPQHILQDRRKVYALLEECEIPVPPYATVNRDFPYQDVDYLVEEEDYVQIHCTRIMKPFVEKPVDGDDHNVMIYYPSSAGGGRKDLFRKVGNRSSEFHPELRRVRREGSYIYEEFMPTGGTDVKVYTVGPEYAHAEARKSPVVDGVVMRSADGKEVRYPVLLTPVEKQMAREVCVAFGQAVCGFDLLRSHGRSYVCDVNGWSFVKNSYKYYDDAASVLRLMLLKAKAPHLILTQPPPSLLQSSNSQLPKKTGDDGALKQAHPTSNGGTFGKSEELRCVIAVLRHGDRTPKAKLKMKVTQDKLLKLMMKYNGGRPRAEAKLKSAVQLQDLLDVTRQLIPDQRLIDFEAEDSENVEKLHHVKAVLEEGGHFSGIYRKVQLKPQSWVKVIKEGGATEVEKPTEALMVLKYGGVLTHAGRKQAEELGRSFRNHMYPGEGPGLLRLHSTYRHDLKIYSSDEGRVQMSAAAFAKGLLDLEGELTPIMVSLVGKDSSMLDGFNTASHEMDEAKEKLYEVLTASEMEACPTLSNGNLPWRVHNSNSMPTNSSDLMKKLVNLTRGIREQVNKLWELEEEQSASQTSKKELPQYDPAYALGKSTIDVKRIEAGLPCGSENFLLMCARWKKLEDDIYSERRNYYDISKVPDIYDSAKYDLLHNAHLKLKGLDELYKVAKVLADGVIPNEYGINPKHKLVIGAKIAHQLMGKILIDLRNTKEETMSVAELKQNQEIDDAAATLPSLVKSSSGKHVPKLGSSRQSSTENVTDKDTENETQYRLDPKYANVRTPERHVRTRLYFTSESHIHSLINILWYCHLDDSLKGEPGLVSNEGLQHLSEIKELDYLTHIVLRMFENIAVPLEDPKRFRIEFMFSNGAAVSPLEVTPQIQDHMLPVLPPVSLQEDGRYVTLDELEKLVQPFAMPAEEFPPATMPHGFSGLFMKVICWTWFHKVSDGGIGGEK</sequence>
<evidence type="ECO:0000256" key="2">
    <source>
        <dbReference type="ARBA" id="ARBA00005609"/>
    </source>
</evidence>
<keyword evidence="14" id="KW-1185">Reference proteome</keyword>
<dbReference type="InterPro" id="IPR000560">
    <property type="entry name" value="His_Pase_clade-2"/>
</dbReference>
<proteinExistence type="inferred from homology"/>
<evidence type="ECO:0000256" key="5">
    <source>
        <dbReference type="ARBA" id="ARBA00022741"/>
    </source>
</evidence>
<evidence type="ECO:0000313" key="13">
    <source>
        <dbReference type="EMBL" id="CAK9203235.1"/>
    </source>
</evidence>
<feature type="compositionally biased region" description="Low complexity" evidence="11">
    <location>
        <begin position="345"/>
        <end position="354"/>
    </location>
</feature>
<comment type="similarity">
    <text evidence="2 10">Belongs to the histidine acid phosphatase family. VIP1 subfamily.</text>
</comment>
<feature type="domain" description="VIP1 N-terminal" evidence="12">
    <location>
        <begin position="26"/>
        <end position="114"/>
    </location>
</feature>
<evidence type="ECO:0000313" key="14">
    <source>
        <dbReference type="Proteomes" id="UP001497512"/>
    </source>
</evidence>
<dbReference type="Gene3D" id="3.30.470.20">
    <property type="entry name" value="ATP-grasp fold, B domain"/>
    <property type="match status" value="1"/>
</dbReference>
<evidence type="ECO:0000259" key="12">
    <source>
        <dbReference type="Pfam" id="PF18086"/>
    </source>
</evidence>
<dbReference type="PROSITE" id="PS00616">
    <property type="entry name" value="HIS_ACID_PHOSPHAT_1"/>
    <property type="match status" value="1"/>
</dbReference>
<keyword evidence="6 10" id="KW-0418">Kinase</keyword>
<evidence type="ECO:0000256" key="1">
    <source>
        <dbReference type="ARBA" id="ARBA00004514"/>
    </source>
</evidence>
<dbReference type="SUPFAM" id="SSF53254">
    <property type="entry name" value="Phosphoglycerate mutase-like"/>
    <property type="match status" value="1"/>
</dbReference>
<comment type="subcellular location">
    <subcellularLocation>
        <location evidence="1 10">Cytoplasm</location>
        <location evidence="1 10">Cytosol</location>
    </subcellularLocation>
</comment>
<dbReference type="Pfam" id="PF00328">
    <property type="entry name" value="His_Phos_2"/>
    <property type="match status" value="1"/>
</dbReference>
<protein>
    <recommendedName>
        <fullName evidence="10">Inositol hexakisphosphate and diphosphoinositol-pentakisphosphate kinase</fullName>
        <ecNumber evidence="10">2.7.4.24</ecNumber>
    </recommendedName>
</protein>
<evidence type="ECO:0000256" key="8">
    <source>
        <dbReference type="ARBA" id="ARBA00033696"/>
    </source>
</evidence>
<dbReference type="InterPro" id="IPR037446">
    <property type="entry name" value="His_Pase_VIP1"/>
</dbReference>
<dbReference type="Gene3D" id="3.40.50.1240">
    <property type="entry name" value="Phosphoglycerate mutase-like"/>
    <property type="match status" value="1"/>
</dbReference>
<name>A0ABP0TRI9_9BRYO</name>
<evidence type="ECO:0000256" key="9">
    <source>
        <dbReference type="ARBA" id="ARBA00034629"/>
    </source>
</evidence>
<evidence type="ECO:0000256" key="7">
    <source>
        <dbReference type="ARBA" id="ARBA00022840"/>
    </source>
</evidence>
<comment type="catalytic activity">
    <reaction evidence="9">
        <text>1D-myo-inositol hexakisphosphate + ATP = 1-diphospho-1D-myo-inositol 2,3,4,5,6-pentakisphosphate + ADP</text>
        <dbReference type="Rhea" id="RHEA:37459"/>
        <dbReference type="ChEBI" id="CHEBI:30616"/>
        <dbReference type="ChEBI" id="CHEBI:58130"/>
        <dbReference type="ChEBI" id="CHEBI:74946"/>
        <dbReference type="ChEBI" id="CHEBI:456216"/>
        <dbReference type="EC" id="2.7.4.24"/>
    </reaction>
    <physiologicalReaction direction="left-to-right" evidence="9">
        <dbReference type="Rhea" id="RHEA:37460"/>
    </physiologicalReaction>
</comment>
<accession>A0ABP0TRI9</accession>
<gene>
    <name evidence="13" type="ORF">CSSPTR1EN2_LOCUS6785</name>
</gene>
<comment type="catalytic activity">
    <reaction evidence="8">
        <text>5-diphospho-1D-myo-inositol 1,2,3,4,6-pentakisphosphate + ATP + H(+) = 1,5-bis(diphospho)-1D-myo-inositol 2,3,4,6-tetrakisphosphate + ADP</text>
        <dbReference type="Rhea" id="RHEA:10276"/>
        <dbReference type="ChEBI" id="CHEBI:15378"/>
        <dbReference type="ChEBI" id="CHEBI:30616"/>
        <dbReference type="ChEBI" id="CHEBI:58628"/>
        <dbReference type="ChEBI" id="CHEBI:77983"/>
        <dbReference type="ChEBI" id="CHEBI:456216"/>
        <dbReference type="EC" id="2.7.4.24"/>
    </reaction>
    <physiologicalReaction direction="left-to-right" evidence="8">
        <dbReference type="Rhea" id="RHEA:10277"/>
    </physiologicalReaction>
</comment>
<evidence type="ECO:0000256" key="6">
    <source>
        <dbReference type="ARBA" id="ARBA00022777"/>
    </source>
</evidence>
<evidence type="ECO:0000256" key="11">
    <source>
        <dbReference type="SAM" id="MobiDB-lite"/>
    </source>
</evidence>
<dbReference type="CDD" id="cd07061">
    <property type="entry name" value="HP_HAP_like"/>
    <property type="match status" value="1"/>
</dbReference>
<dbReference type="Pfam" id="PF18086">
    <property type="entry name" value="PPIP5K2_N"/>
    <property type="match status" value="1"/>
</dbReference>
<organism evidence="13 14">
    <name type="scientific">Sphagnum troendelagicum</name>
    <dbReference type="NCBI Taxonomy" id="128251"/>
    <lineage>
        <taxon>Eukaryota</taxon>
        <taxon>Viridiplantae</taxon>
        <taxon>Streptophyta</taxon>
        <taxon>Embryophyta</taxon>
        <taxon>Bryophyta</taxon>
        <taxon>Sphagnophytina</taxon>
        <taxon>Sphagnopsida</taxon>
        <taxon>Sphagnales</taxon>
        <taxon>Sphagnaceae</taxon>
        <taxon>Sphagnum</taxon>
    </lineage>
</organism>
<dbReference type="InterPro" id="IPR029033">
    <property type="entry name" value="His_PPase_superfam"/>
</dbReference>